<accession>M6U4Y7</accession>
<keyword evidence="1" id="KW-0472">Membrane</keyword>
<protein>
    <submittedName>
        <fullName evidence="2">Uncharacterized protein</fullName>
    </submittedName>
</protein>
<feature type="transmembrane region" description="Helical" evidence="1">
    <location>
        <begin position="47"/>
        <end position="63"/>
    </location>
</feature>
<organism evidence="2 3">
    <name type="scientific">Leptospira noguchii serovar Autumnalis str. ZUN142</name>
    <dbReference type="NCBI Taxonomy" id="1085540"/>
    <lineage>
        <taxon>Bacteria</taxon>
        <taxon>Pseudomonadati</taxon>
        <taxon>Spirochaetota</taxon>
        <taxon>Spirochaetia</taxon>
        <taxon>Leptospirales</taxon>
        <taxon>Leptospiraceae</taxon>
        <taxon>Leptospira</taxon>
    </lineage>
</organism>
<reference evidence="2 3" key="1">
    <citation type="submission" date="2013-01" db="EMBL/GenBank/DDBJ databases">
        <authorList>
            <person name="Harkins D.M."/>
            <person name="Durkin A.S."/>
            <person name="Brinkac L.M."/>
            <person name="Haft D.H."/>
            <person name="Selengut J.D."/>
            <person name="Sanka R."/>
            <person name="DePew J."/>
            <person name="Purushe J."/>
            <person name="Matthias M.A."/>
            <person name="Vinetz J.M."/>
            <person name="Sutton G.G."/>
            <person name="Nierman W.C."/>
            <person name="Fouts D.E."/>
        </authorList>
    </citation>
    <scope>NUCLEOTIDE SEQUENCE [LARGE SCALE GENOMIC DNA]</scope>
    <source>
        <strain evidence="2 3">ZUN142</strain>
    </source>
</reference>
<proteinExistence type="predicted"/>
<sequence>MPFPNLPKNENVFLAFLDTRSNSFSTSLKSALACTFISKDSELKDPTLYQFFLIFLFFFVPLVV</sequence>
<evidence type="ECO:0000256" key="1">
    <source>
        <dbReference type="SAM" id="Phobius"/>
    </source>
</evidence>
<keyword evidence="1" id="KW-0812">Transmembrane</keyword>
<evidence type="ECO:0000313" key="3">
    <source>
        <dbReference type="Proteomes" id="UP000012153"/>
    </source>
</evidence>
<name>M6U4Y7_9LEPT</name>
<evidence type="ECO:0000313" key="2">
    <source>
        <dbReference type="EMBL" id="EMO39530.1"/>
    </source>
</evidence>
<dbReference type="Proteomes" id="UP000012153">
    <property type="component" value="Unassembled WGS sequence"/>
</dbReference>
<comment type="caution">
    <text evidence="2">The sequence shown here is derived from an EMBL/GenBank/DDBJ whole genome shotgun (WGS) entry which is preliminary data.</text>
</comment>
<gene>
    <name evidence="2" type="ORF">LEP1GSC186_3262</name>
</gene>
<dbReference type="EMBL" id="AHOP02000053">
    <property type="protein sequence ID" value="EMO39530.1"/>
    <property type="molecule type" value="Genomic_DNA"/>
</dbReference>
<dbReference type="AlphaFoldDB" id="M6U4Y7"/>
<keyword evidence="1" id="KW-1133">Transmembrane helix</keyword>